<comment type="similarity">
    <text evidence="4">Belongs to the sorting nexin family.</text>
</comment>
<keyword evidence="16" id="KW-1185">Reference proteome</keyword>
<keyword evidence="11 13" id="KW-0472">Membrane</keyword>
<feature type="transmembrane region" description="Helical" evidence="13">
    <location>
        <begin position="518"/>
        <end position="535"/>
    </location>
</feature>
<organism evidence="15 16">
    <name type="scientific">Lentinula edodes</name>
    <name type="common">Shiitake mushroom</name>
    <name type="synonym">Lentinus edodes</name>
    <dbReference type="NCBI Taxonomy" id="5353"/>
    <lineage>
        <taxon>Eukaryota</taxon>
        <taxon>Fungi</taxon>
        <taxon>Dikarya</taxon>
        <taxon>Basidiomycota</taxon>
        <taxon>Agaricomycotina</taxon>
        <taxon>Agaricomycetes</taxon>
        <taxon>Agaricomycetidae</taxon>
        <taxon>Agaricales</taxon>
        <taxon>Marasmiineae</taxon>
        <taxon>Omphalotaceae</taxon>
        <taxon>Lentinula</taxon>
    </lineage>
</organism>
<dbReference type="GO" id="GO:0005829">
    <property type="term" value="C:cytosol"/>
    <property type="evidence" value="ECO:0007669"/>
    <property type="project" value="GOC"/>
</dbReference>
<sequence>MSTTTTTTAIDTAPAETNIIRLRRNARRRLSTPSLTIQTHRLQFCHPFPPSLEALDLSTSSSPAQIIASLRYLVLSYLAELEQRLALLESPNLEKWHTKGELTIEEARQWARETLEMLESLRDDVCSHLPDIHLSDITVDNLKLHLPDFPDVPSISDMRAHLPDVPSINDMRSHLPDLPDCISAKLDNVRTRFHDIDFHTPLDYVPTLSERLKSLQSHLSMMELPIGLPGSHSMLSDLVDSLLSSELVTDFLQSATPEDDVFERAAREVTRAVKRSFEGVHLISYHDLPEPWQNNSFVTQGYRFIPIERWPLIIMSLFAFHNEFLNIHTHLIPGLLWAINSIPFVNPSGVEDLPEAMFMAFAVICLFSSAVWHTMAGCAHCPSMEFCARVDYVGIGWLISASVGTVVHYGFQCHPELEKMFLVGCLLTGLLGNVCPFMKWFNEVRYRGWRIVFFLSLAFFSLAPLATMAILYSPKAMAAFISPVVPSLISYIVGLAFYATHIPERFISDKWSRHLDKIGGGSHAIWHCFIVLAVAQHKAAIRMMKAGIAYEDPLASSAYDGLDPWSAAPSPSSTPAPPAYSVFSSVIADATVPSVYTRAFAAVDPGNIGETSVNSLSRVLATASLPASTIDKIVNIVSSKPRVSKLEFFVALALVALAQSGKEVSIEQVAALSSQNELPEPTLDLNSLQPSASTFPVPVPSYTQDTAIRSPAPHYTPDDPWDTTTRYMSAPSNMSGFGNSGFGPGAPSTVTGTGLSKDWWKNQKSVSVTIQGQQGFILNRYTVYQISTERGPSVIRRYSEFVFLWDCLYRRYPFRLFPALPPKRIGPDEYFLEQRRKGLARCLNYVINHPVIKDDGVLSVFLSEISLEEWRKHTSISLDEESASKRIDRAEEMSIPSDLEDKITTIRRRVSPLIEQWQRICILAERIIKRREAAAGDLSRLTNTLRAVIEVGDPCWRGDECELSSGVRTGLEQVASHFGRHSELSESRTRVLLDTTLEAVKSQRDLYIAVRDLFIRHDRLSLDQVERLKKRVETTSLKLDGIKAAQKDGWQDDADKLVAAIEKDQATIAAQLSRRVFIRACLWHELRDGYSKLLPDSIMFYHIWSMWSQTQSHVIECGPPSLRSYLFTLVYQYELIRYQI</sequence>
<evidence type="ECO:0000256" key="3">
    <source>
        <dbReference type="ARBA" id="ARBA00004496"/>
    </source>
</evidence>
<feature type="domain" description="PX" evidence="14">
    <location>
        <begin position="762"/>
        <end position="868"/>
    </location>
</feature>
<keyword evidence="9" id="KW-0653">Protein transport</keyword>
<dbReference type="Pfam" id="PF03006">
    <property type="entry name" value="HlyIII"/>
    <property type="match status" value="1"/>
</dbReference>
<dbReference type="InterPro" id="IPR045734">
    <property type="entry name" value="Snx8_BAR_dom"/>
</dbReference>
<evidence type="ECO:0000256" key="13">
    <source>
        <dbReference type="SAM" id="Phobius"/>
    </source>
</evidence>
<evidence type="ECO:0000256" key="4">
    <source>
        <dbReference type="ARBA" id="ARBA00010883"/>
    </source>
</evidence>
<keyword evidence="10 13" id="KW-1133">Transmembrane helix</keyword>
<evidence type="ECO:0000256" key="9">
    <source>
        <dbReference type="ARBA" id="ARBA00022927"/>
    </source>
</evidence>
<evidence type="ECO:0000256" key="10">
    <source>
        <dbReference type="ARBA" id="ARBA00022989"/>
    </source>
</evidence>
<dbReference type="GO" id="GO:0042147">
    <property type="term" value="P:retrograde transport, endosome to Golgi"/>
    <property type="evidence" value="ECO:0007669"/>
    <property type="project" value="InterPro"/>
</dbReference>
<feature type="transmembrane region" description="Helical" evidence="13">
    <location>
        <begin position="452"/>
        <end position="472"/>
    </location>
</feature>
<gene>
    <name evidence="15" type="ORF">LENED_003025</name>
</gene>
<dbReference type="AlphaFoldDB" id="A0A1Q3E2P0"/>
<name>A0A1Q3E2P0_LENED</name>
<keyword evidence="6" id="KW-0813">Transport</keyword>
<dbReference type="PANTHER" id="PTHR47554">
    <property type="entry name" value="SORTING NEXIN MVP1"/>
    <property type="match status" value="1"/>
</dbReference>
<proteinExistence type="inferred from homology"/>
<dbReference type="Proteomes" id="UP000188533">
    <property type="component" value="Unassembled WGS sequence"/>
</dbReference>
<feature type="transmembrane region" description="Helical" evidence="13">
    <location>
        <begin position="356"/>
        <end position="378"/>
    </location>
</feature>
<dbReference type="GO" id="GO:0006623">
    <property type="term" value="P:protein targeting to vacuole"/>
    <property type="evidence" value="ECO:0007669"/>
    <property type="project" value="TreeGrafter"/>
</dbReference>
<evidence type="ECO:0000256" key="7">
    <source>
        <dbReference type="ARBA" id="ARBA00022490"/>
    </source>
</evidence>
<evidence type="ECO:0000256" key="8">
    <source>
        <dbReference type="ARBA" id="ARBA00022692"/>
    </source>
</evidence>
<reference evidence="15 16" key="2">
    <citation type="submission" date="2017-02" db="EMBL/GenBank/DDBJ databases">
        <title>A genome survey and senescence transcriptome analysis in Lentinula edodes.</title>
        <authorList>
            <person name="Sakamoto Y."/>
            <person name="Nakade K."/>
            <person name="Sato S."/>
            <person name="Yoshida Y."/>
            <person name="Miyazaki K."/>
            <person name="Natsume S."/>
            <person name="Konno N."/>
        </authorList>
    </citation>
    <scope>NUCLEOTIDE SEQUENCE [LARGE SCALE GENOMIC DNA]</scope>
    <source>
        <strain evidence="15 16">NBRC 111202</strain>
    </source>
</reference>
<dbReference type="PROSITE" id="PS50195">
    <property type="entry name" value="PX"/>
    <property type="match status" value="1"/>
</dbReference>
<comment type="subcellular location">
    <subcellularLocation>
        <location evidence="3">Cytoplasm</location>
    </subcellularLocation>
    <subcellularLocation>
        <location evidence="1">Membrane</location>
        <topology evidence="1">Multi-pass membrane protein</topology>
    </subcellularLocation>
    <subcellularLocation>
        <location evidence="2">Membrane</location>
        <topology evidence="2">Peripheral membrane protein</topology>
        <orientation evidence="2">Cytoplasmic side</orientation>
    </subcellularLocation>
</comment>
<comment type="caution">
    <text evidence="15">The sequence shown here is derived from an EMBL/GenBank/DDBJ whole genome shotgun (WGS) entry which is preliminary data.</text>
</comment>
<feature type="transmembrane region" description="Helical" evidence="13">
    <location>
        <begin position="478"/>
        <end position="498"/>
    </location>
</feature>
<dbReference type="Gene3D" id="1.10.238.10">
    <property type="entry name" value="EF-hand"/>
    <property type="match status" value="1"/>
</dbReference>
<dbReference type="Pfam" id="PF19566">
    <property type="entry name" value="Snx8_BAR_dom"/>
    <property type="match status" value="1"/>
</dbReference>
<dbReference type="SMART" id="SM00312">
    <property type="entry name" value="PX"/>
    <property type="match status" value="1"/>
</dbReference>
<accession>A0A1Q3E2P0</accession>
<dbReference type="GO" id="GO:0032266">
    <property type="term" value="F:phosphatidylinositol-3-phosphate binding"/>
    <property type="evidence" value="ECO:0007669"/>
    <property type="project" value="TreeGrafter"/>
</dbReference>
<evidence type="ECO:0000256" key="1">
    <source>
        <dbReference type="ARBA" id="ARBA00004141"/>
    </source>
</evidence>
<keyword evidence="12" id="KW-0862">Zinc</keyword>
<evidence type="ECO:0000256" key="11">
    <source>
        <dbReference type="ARBA" id="ARBA00023136"/>
    </source>
</evidence>
<dbReference type="SUPFAM" id="SSF64268">
    <property type="entry name" value="PX domain"/>
    <property type="match status" value="1"/>
</dbReference>
<evidence type="ECO:0000313" key="15">
    <source>
        <dbReference type="EMBL" id="GAW01431.1"/>
    </source>
</evidence>
<evidence type="ECO:0000313" key="16">
    <source>
        <dbReference type="Proteomes" id="UP000188533"/>
    </source>
</evidence>
<dbReference type="GO" id="GO:0046872">
    <property type="term" value="F:metal ion binding"/>
    <property type="evidence" value="ECO:0007669"/>
    <property type="project" value="UniProtKB-KW"/>
</dbReference>
<dbReference type="Pfam" id="PF00787">
    <property type="entry name" value="PX"/>
    <property type="match status" value="1"/>
</dbReference>
<dbReference type="GO" id="GO:0005768">
    <property type="term" value="C:endosome"/>
    <property type="evidence" value="ECO:0007669"/>
    <property type="project" value="TreeGrafter"/>
</dbReference>
<dbReference type="EMBL" id="BDGU01000061">
    <property type="protein sequence ID" value="GAW01431.1"/>
    <property type="molecule type" value="Genomic_DNA"/>
</dbReference>
<dbReference type="Gene3D" id="3.30.1520.10">
    <property type="entry name" value="Phox-like domain"/>
    <property type="match status" value="1"/>
</dbReference>
<feature type="binding site" evidence="12">
    <location>
        <position position="527"/>
    </location>
    <ligand>
        <name>Zn(2+)</name>
        <dbReference type="ChEBI" id="CHEBI:29105"/>
    </ligand>
</feature>
<feature type="binding site" evidence="12">
    <location>
        <position position="523"/>
    </location>
    <ligand>
        <name>Zn(2+)</name>
        <dbReference type="ChEBI" id="CHEBI:29105"/>
    </ligand>
</feature>
<evidence type="ECO:0000256" key="12">
    <source>
        <dbReference type="PIRSR" id="PIRSR604254-1"/>
    </source>
</evidence>
<feature type="transmembrane region" description="Helical" evidence="13">
    <location>
        <begin position="421"/>
        <end position="440"/>
    </location>
</feature>
<reference evidence="15 16" key="1">
    <citation type="submission" date="2016-08" db="EMBL/GenBank/DDBJ databases">
        <authorList>
            <consortium name="Lentinula edodes genome sequencing consortium"/>
            <person name="Sakamoto Y."/>
            <person name="Nakade K."/>
            <person name="Sato S."/>
            <person name="Yoshida Y."/>
            <person name="Miyazaki K."/>
            <person name="Natsume S."/>
            <person name="Konno N."/>
        </authorList>
    </citation>
    <scope>NUCLEOTIDE SEQUENCE [LARGE SCALE GENOMIC DNA]</scope>
    <source>
        <strain evidence="15 16">NBRC 111202</strain>
    </source>
</reference>
<dbReference type="STRING" id="5353.A0A1Q3E2P0"/>
<feature type="transmembrane region" description="Helical" evidence="13">
    <location>
        <begin position="390"/>
        <end position="409"/>
    </location>
</feature>
<dbReference type="CDD" id="cd07597">
    <property type="entry name" value="BAR_SNX8"/>
    <property type="match status" value="1"/>
</dbReference>
<keyword evidence="7" id="KW-0963">Cytoplasm</keyword>
<keyword evidence="12" id="KW-0479">Metal-binding</keyword>
<dbReference type="PANTHER" id="PTHR47554:SF1">
    <property type="entry name" value="SORTING NEXIN MVP1"/>
    <property type="match status" value="1"/>
</dbReference>
<dbReference type="InterPro" id="IPR036871">
    <property type="entry name" value="PX_dom_sf"/>
</dbReference>
<dbReference type="InterPro" id="IPR004254">
    <property type="entry name" value="AdipoR/HlyIII-related"/>
</dbReference>
<dbReference type="InterPro" id="IPR028662">
    <property type="entry name" value="SNX8/Mvp1"/>
</dbReference>
<dbReference type="GO" id="GO:0016020">
    <property type="term" value="C:membrane"/>
    <property type="evidence" value="ECO:0007669"/>
    <property type="project" value="UniProtKB-SubCell"/>
</dbReference>
<keyword evidence="8 13" id="KW-0812">Transmembrane</keyword>
<evidence type="ECO:0000256" key="5">
    <source>
        <dbReference type="ARBA" id="ARBA00014268"/>
    </source>
</evidence>
<protein>
    <recommendedName>
        <fullName evidence="5">Sorting nexin MVP1</fullName>
    </recommendedName>
</protein>
<feature type="binding site" evidence="12">
    <location>
        <position position="373"/>
    </location>
    <ligand>
        <name>Zn(2+)</name>
        <dbReference type="ChEBI" id="CHEBI:29105"/>
    </ligand>
</feature>
<evidence type="ECO:0000256" key="6">
    <source>
        <dbReference type="ARBA" id="ARBA00022448"/>
    </source>
</evidence>
<evidence type="ECO:0000259" key="14">
    <source>
        <dbReference type="PROSITE" id="PS50195"/>
    </source>
</evidence>
<evidence type="ECO:0000256" key="2">
    <source>
        <dbReference type="ARBA" id="ARBA00004287"/>
    </source>
</evidence>
<dbReference type="InterPro" id="IPR001683">
    <property type="entry name" value="PX_dom"/>
</dbReference>